<dbReference type="InterPro" id="IPR023214">
    <property type="entry name" value="HAD_sf"/>
</dbReference>
<dbReference type="Pfam" id="PF00702">
    <property type="entry name" value="Hydrolase"/>
    <property type="match status" value="1"/>
</dbReference>
<sequence>MTFDKQIKACLFDMDGLLINSEDVYTTVYTELLQKYGKPALTWDVKYKLQGRAGVDAAQIVIDHYGLPKDLTPQMILDINYKRQLELFPHCKFMPGALELVKYLKSKNFAIGLATSSSKKTFKLKTENLKEEFSLFGKHVITADDVPPGKSKPQPDIYLTCLKSINDERILKGEPEISIEECLVFEDGRPGVVAGITAGAYVIWVPDKRAVAVMDPQELAIIGKNNEYGVILGSLEELNKEHFGLQ</sequence>
<dbReference type="STRING" id="669874.A0A1E4U0I0"/>
<dbReference type="PANTHER" id="PTHR18901">
    <property type="entry name" value="2-DEOXYGLUCOSE-6-PHOSPHATE PHOSPHATASE 2"/>
    <property type="match status" value="1"/>
</dbReference>
<name>A0A1E4U0I0_PACTA</name>
<accession>A0A1E4U0I0</accession>
<dbReference type="SUPFAM" id="SSF56784">
    <property type="entry name" value="HAD-like"/>
    <property type="match status" value="1"/>
</dbReference>
<dbReference type="AlphaFoldDB" id="A0A1E4U0I0"/>
<dbReference type="InterPro" id="IPR023198">
    <property type="entry name" value="PGP-like_dom2"/>
</dbReference>
<proteinExistence type="predicted"/>
<dbReference type="FunFam" id="1.10.150.240:FF:000001">
    <property type="entry name" value="Haloacid dehalogenase-like hydrolase domain"/>
    <property type="match status" value="1"/>
</dbReference>
<gene>
    <name evidence="1" type="ORF">PACTADRAFT_73237</name>
</gene>
<keyword evidence="2" id="KW-1185">Reference proteome</keyword>
<dbReference type="SFLD" id="SFLDS00003">
    <property type="entry name" value="Haloacid_Dehalogenase"/>
    <property type="match status" value="1"/>
</dbReference>
<reference evidence="2" key="1">
    <citation type="submission" date="2016-05" db="EMBL/GenBank/DDBJ databases">
        <title>Comparative genomics of biotechnologically important yeasts.</title>
        <authorList>
            <consortium name="DOE Joint Genome Institute"/>
            <person name="Riley R."/>
            <person name="Haridas S."/>
            <person name="Wolfe K.H."/>
            <person name="Lopes M.R."/>
            <person name="Hittinger C.T."/>
            <person name="Goker M."/>
            <person name="Salamov A."/>
            <person name="Wisecaver J."/>
            <person name="Long T.M."/>
            <person name="Aerts A.L."/>
            <person name="Barry K."/>
            <person name="Choi C."/>
            <person name="Clum A."/>
            <person name="Coughlan A.Y."/>
            <person name="Deshpande S."/>
            <person name="Douglass A.P."/>
            <person name="Hanson S.J."/>
            <person name="Klenk H.-P."/>
            <person name="Labutti K."/>
            <person name="Lapidus A."/>
            <person name="Lindquist E."/>
            <person name="Lipzen A."/>
            <person name="Meier-Kolthoff J.P."/>
            <person name="Ohm R.A."/>
            <person name="Otillar R.P."/>
            <person name="Pangilinan J."/>
            <person name="Peng Y."/>
            <person name="Rokas A."/>
            <person name="Rosa C.A."/>
            <person name="Scheuner C."/>
            <person name="Sibirny A.A."/>
            <person name="Slot J.C."/>
            <person name="Stielow J.B."/>
            <person name="Sun H."/>
            <person name="Kurtzman C.P."/>
            <person name="Blackwell M."/>
            <person name="Grigoriev I.V."/>
            <person name="Jeffries T.W."/>
        </authorList>
    </citation>
    <scope>NUCLEOTIDE SEQUENCE [LARGE SCALE GENOMIC DNA]</scope>
    <source>
        <strain evidence="2">NRRL Y-2460</strain>
    </source>
</reference>
<dbReference type="EMBL" id="KV454011">
    <property type="protein sequence ID" value="ODV97501.1"/>
    <property type="molecule type" value="Genomic_DNA"/>
</dbReference>
<dbReference type="Gene3D" id="1.10.150.240">
    <property type="entry name" value="Putative phosphatase, domain 2"/>
    <property type="match status" value="1"/>
</dbReference>
<evidence type="ECO:0000313" key="2">
    <source>
        <dbReference type="Proteomes" id="UP000094236"/>
    </source>
</evidence>
<dbReference type="PANTHER" id="PTHR18901:SF38">
    <property type="entry name" value="PSEUDOURIDINE-5'-PHOSPHATASE"/>
    <property type="match status" value="1"/>
</dbReference>
<dbReference type="OrthoDB" id="40579at2759"/>
<protein>
    <submittedName>
        <fullName evidence="1">Uncharacterized protein</fullName>
    </submittedName>
</protein>
<evidence type="ECO:0000313" key="1">
    <source>
        <dbReference type="EMBL" id="ODV97501.1"/>
    </source>
</evidence>
<dbReference type="Proteomes" id="UP000094236">
    <property type="component" value="Unassembled WGS sequence"/>
</dbReference>
<organism evidence="1 2">
    <name type="scientific">Pachysolen tannophilus NRRL Y-2460</name>
    <dbReference type="NCBI Taxonomy" id="669874"/>
    <lineage>
        <taxon>Eukaryota</taxon>
        <taxon>Fungi</taxon>
        <taxon>Dikarya</taxon>
        <taxon>Ascomycota</taxon>
        <taxon>Saccharomycotina</taxon>
        <taxon>Pichiomycetes</taxon>
        <taxon>Pachysolenaceae</taxon>
        <taxon>Pachysolen</taxon>
    </lineage>
</organism>
<dbReference type="InterPro" id="IPR036412">
    <property type="entry name" value="HAD-like_sf"/>
</dbReference>
<dbReference type="GO" id="GO:0016791">
    <property type="term" value="F:phosphatase activity"/>
    <property type="evidence" value="ECO:0007669"/>
    <property type="project" value="TreeGrafter"/>
</dbReference>
<dbReference type="Gene3D" id="3.40.50.1000">
    <property type="entry name" value="HAD superfamily/HAD-like"/>
    <property type="match status" value="1"/>
</dbReference>
<dbReference type="SFLD" id="SFLDG01129">
    <property type="entry name" value="C1.5:_HAD__Beta-PGM__Phosphata"/>
    <property type="match status" value="1"/>
</dbReference>